<feature type="region of interest" description="Disordered" evidence="1">
    <location>
        <begin position="77"/>
        <end position="101"/>
    </location>
</feature>
<feature type="compositionally biased region" description="Low complexity" evidence="1">
    <location>
        <begin position="82"/>
        <end position="91"/>
    </location>
</feature>
<feature type="region of interest" description="Disordered" evidence="1">
    <location>
        <begin position="120"/>
        <end position="139"/>
    </location>
</feature>
<feature type="compositionally biased region" description="Basic residues" evidence="1">
    <location>
        <begin position="124"/>
        <end position="134"/>
    </location>
</feature>
<accession>S4RL31</accession>
<dbReference type="Ensembl" id="ENSPMAT00000005945.1">
    <property type="protein sequence ID" value="ENSPMAP00000005917.1"/>
    <property type="gene ID" value="ENSPMAG00000005374.1"/>
</dbReference>
<name>S4RL31_PETMA</name>
<proteinExistence type="predicted"/>
<reference evidence="3" key="2">
    <citation type="submission" date="2025-09" db="UniProtKB">
        <authorList>
            <consortium name="Ensembl"/>
        </authorList>
    </citation>
    <scope>IDENTIFICATION</scope>
</reference>
<reference evidence="3" key="1">
    <citation type="submission" date="2025-08" db="UniProtKB">
        <authorList>
            <consortium name="Ensembl"/>
        </authorList>
    </citation>
    <scope>IDENTIFICATION</scope>
</reference>
<dbReference type="HOGENOM" id="CLU_1059807_0_0_1"/>
<dbReference type="STRING" id="7757.ENSPMAP00000005917"/>
<dbReference type="AlphaFoldDB" id="S4RL31"/>
<dbReference type="InterPro" id="IPR031688">
    <property type="entry name" value="CAC1F_C"/>
</dbReference>
<evidence type="ECO:0000256" key="1">
    <source>
        <dbReference type="SAM" id="MobiDB-lite"/>
    </source>
</evidence>
<feature type="region of interest" description="Disordered" evidence="1">
    <location>
        <begin position="1"/>
        <end position="24"/>
    </location>
</feature>
<evidence type="ECO:0000259" key="2">
    <source>
        <dbReference type="Pfam" id="PF16885"/>
    </source>
</evidence>
<protein>
    <recommendedName>
        <fullName evidence="2">Voltage-gated calcium channel subunit alpha C-terminal domain-containing protein</fullName>
    </recommendedName>
</protein>
<organism evidence="3">
    <name type="scientific">Petromyzon marinus</name>
    <name type="common">Sea lamprey</name>
    <dbReference type="NCBI Taxonomy" id="7757"/>
    <lineage>
        <taxon>Eukaryota</taxon>
        <taxon>Metazoa</taxon>
        <taxon>Chordata</taxon>
        <taxon>Craniata</taxon>
        <taxon>Vertebrata</taxon>
        <taxon>Cyclostomata</taxon>
        <taxon>Hyperoartia</taxon>
        <taxon>Petromyzontiformes</taxon>
        <taxon>Petromyzontidae</taxon>
        <taxon>Petromyzon</taxon>
    </lineage>
</organism>
<evidence type="ECO:0000313" key="3">
    <source>
        <dbReference type="Ensembl" id="ENSPMAP00000005917.1"/>
    </source>
</evidence>
<dbReference type="Pfam" id="PF16885">
    <property type="entry name" value="CAC1F_C"/>
    <property type="match status" value="1"/>
</dbReference>
<sequence length="263" mass="28165">SRNPQRRRLLPPTPPGVRVSAGRRPSFNIDCLRRQSSLESDLPMSLNYAPNSSLPLRLAQQQVLAVAGLDGFAAEHRRHSSAHATSSWATPPATPSSTPRPPYYTPAILIERADSRTSATSALLHHHHQHHHGGKLNGSLPSVDRSSWYTDGPDAPYRSFVPGGLAVPSADVSRGRGPPGKTVESLSLEVLISEGLGRFARDPFVAVTKHELADACEMTMDEMESAASHLLNGSPTTGGGGGLHARSAPVTPRRDYDPFCEGP</sequence>
<feature type="compositionally biased region" description="Pro residues" evidence="1">
    <location>
        <begin position="92"/>
        <end position="101"/>
    </location>
</feature>
<dbReference type="GeneTree" id="ENSGT00920000150085"/>
<feature type="domain" description="Voltage-gated calcium channel subunit alpha C-terminal" evidence="2">
    <location>
        <begin position="6"/>
        <end position="209"/>
    </location>
</feature>
<feature type="region of interest" description="Disordered" evidence="1">
    <location>
        <begin position="231"/>
        <end position="263"/>
    </location>
</feature>